<evidence type="ECO:0000256" key="7">
    <source>
        <dbReference type="PIRSR" id="PIRSR600175-1"/>
    </source>
</evidence>
<dbReference type="PANTHER" id="PTHR11616">
    <property type="entry name" value="SODIUM/CHLORIDE DEPENDENT TRANSPORTER"/>
    <property type="match status" value="1"/>
</dbReference>
<dbReference type="GO" id="GO:0046872">
    <property type="term" value="F:metal ion binding"/>
    <property type="evidence" value="ECO:0007669"/>
    <property type="project" value="UniProtKB-KW"/>
</dbReference>
<feature type="transmembrane region" description="Helical" evidence="9">
    <location>
        <begin position="58"/>
        <end position="86"/>
    </location>
</feature>
<feature type="compositionally biased region" description="Basic and acidic residues" evidence="8">
    <location>
        <begin position="33"/>
        <end position="42"/>
    </location>
</feature>
<keyword evidence="11" id="KW-1185">Reference proteome</keyword>
<dbReference type="GO" id="GO:0043005">
    <property type="term" value="C:neuron projection"/>
    <property type="evidence" value="ECO:0007669"/>
    <property type="project" value="TreeGrafter"/>
</dbReference>
<feature type="binding site" evidence="7">
    <location>
        <position position="63"/>
    </location>
    <ligand>
        <name>Na(+)</name>
        <dbReference type="ChEBI" id="CHEBI:29101"/>
        <label>1</label>
    </ligand>
</feature>
<sequence>MTDLIDSFKMDKNGKDASVNSKKTKSKSNNNRSSKEKSKSLTSERDQWSRPFDFIMSMIAYAVGLGSFLVVYLLFFSLGALPVFIMEITIGQYAQRGAMEIWNLCPLFKGVGIGNVVIAFMCIAYFCVISSWSIFYMINSVTSVFPWETCNNWW</sequence>
<evidence type="ECO:0000256" key="2">
    <source>
        <dbReference type="ARBA" id="ARBA00022448"/>
    </source>
</evidence>
<evidence type="ECO:0000256" key="3">
    <source>
        <dbReference type="ARBA" id="ARBA00022692"/>
    </source>
</evidence>
<feature type="transmembrane region" description="Helical" evidence="9">
    <location>
        <begin position="107"/>
        <end position="138"/>
    </location>
</feature>
<evidence type="ECO:0000256" key="8">
    <source>
        <dbReference type="SAM" id="MobiDB-lite"/>
    </source>
</evidence>
<gene>
    <name evidence="10" type="ORF">X798_05446</name>
</gene>
<feature type="compositionally biased region" description="Basic and acidic residues" evidence="8">
    <location>
        <begin position="1"/>
        <end position="15"/>
    </location>
</feature>
<reference evidence="10 11" key="1">
    <citation type="submission" date="2015-12" db="EMBL/GenBank/DDBJ databases">
        <title>Draft genome of the nematode, Onchocerca flexuosa.</title>
        <authorList>
            <person name="Mitreva M."/>
        </authorList>
    </citation>
    <scope>NUCLEOTIDE SEQUENCE [LARGE SCALE GENOMIC DNA]</scope>
    <source>
        <strain evidence="10">Red Deer</strain>
    </source>
</reference>
<name>A0A238BRM3_9BILA</name>
<dbReference type="PANTHER" id="PTHR11616:SF20">
    <property type="entry name" value="SODIUM- AND CHLORIDE-DEPENDENT BETAINE TRANSPORTER"/>
    <property type="match status" value="1"/>
</dbReference>
<dbReference type="GO" id="GO:0005332">
    <property type="term" value="F:gamma-aminobutyric acid:sodium:chloride symporter activity"/>
    <property type="evidence" value="ECO:0007669"/>
    <property type="project" value="TreeGrafter"/>
</dbReference>
<dbReference type="EMBL" id="KZ270029">
    <property type="protein sequence ID" value="OZC07516.1"/>
    <property type="molecule type" value="Genomic_DNA"/>
</dbReference>
<dbReference type="SUPFAM" id="SSF161070">
    <property type="entry name" value="SNF-like"/>
    <property type="match status" value="1"/>
</dbReference>
<dbReference type="GO" id="GO:0005886">
    <property type="term" value="C:plasma membrane"/>
    <property type="evidence" value="ECO:0007669"/>
    <property type="project" value="TreeGrafter"/>
</dbReference>
<dbReference type="PROSITE" id="PS50267">
    <property type="entry name" value="NA_NEUROTRAN_SYMP_3"/>
    <property type="match status" value="1"/>
</dbReference>
<evidence type="ECO:0000256" key="9">
    <source>
        <dbReference type="SAM" id="Phobius"/>
    </source>
</evidence>
<dbReference type="InterPro" id="IPR000175">
    <property type="entry name" value="Na/ntran_symport"/>
</dbReference>
<dbReference type="PRINTS" id="PR00176">
    <property type="entry name" value="NANEUSMPORT"/>
</dbReference>
<protein>
    <submittedName>
        <fullName evidence="10">Uncharacterized protein</fullName>
    </submittedName>
</protein>
<keyword evidence="3 9" id="KW-0812">Transmembrane</keyword>
<keyword evidence="7" id="KW-0915">Sodium</keyword>
<feature type="region of interest" description="Disordered" evidence="8">
    <location>
        <begin position="1"/>
        <end position="42"/>
    </location>
</feature>
<dbReference type="Pfam" id="PF00209">
    <property type="entry name" value="SNF"/>
    <property type="match status" value="1"/>
</dbReference>
<keyword evidence="5 9" id="KW-1133">Transmembrane helix</keyword>
<comment type="subcellular location">
    <subcellularLocation>
        <location evidence="1">Membrane</location>
        <topology evidence="1">Multi-pass membrane protein</topology>
    </subcellularLocation>
</comment>
<dbReference type="OrthoDB" id="6581954at2759"/>
<keyword evidence="7" id="KW-0479">Metal-binding</keyword>
<evidence type="ECO:0000313" key="10">
    <source>
        <dbReference type="EMBL" id="OZC07516.1"/>
    </source>
</evidence>
<evidence type="ECO:0000256" key="6">
    <source>
        <dbReference type="ARBA" id="ARBA00023136"/>
    </source>
</evidence>
<evidence type="ECO:0000256" key="5">
    <source>
        <dbReference type="ARBA" id="ARBA00022989"/>
    </source>
</evidence>
<evidence type="ECO:0000313" key="11">
    <source>
        <dbReference type="Proteomes" id="UP000242913"/>
    </source>
</evidence>
<organism evidence="10 11">
    <name type="scientific">Onchocerca flexuosa</name>
    <dbReference type="NCBI Taxonomy" id="387005"/>
    <lineage>
        <taxon>Eukaryota</taxon>
        <taxon>Metazoa</taxon>
        <taxon>Ecdysozoa</taxon>
        <taxon>Nematoda</taxon>
        <taxon>Chromadorea</taxon>
        <taxon>Rhabditida</taxon>
        <taxon>Spirurina</taxon>
        <taxon>Spiruromorpha</taxon>
        <taxon>Filarioidea</taxon>
        <taxon>Onchocercidae</taxon>
        <taxon>Onchocerca</taxon>
    </lineage>
</organism>
<keyword evidence="6 9" id="KW-0472">Membrane</keyword>
<dbReference type="Proteomes" id="UP000242913">
    <property type="component" value="Unassembled WGS sequence"/>
</dbReference>
<dbReference type="InterPro" id="IPR037272">
    <property type="entry name" value="SNS_sf"/>
</dbReference>
<accession>A0A238BRM3</accession>
<keyword evidence="4" id="KW-0769">Symport</keyword>
<proteinExistence type="predicted"/>
<keyword evidence="2" id="KW-0813">Transport</keyword>
<evidence type="ECO:0000256" key="4">
    <source>
        <dbReference type="ARBA" id="ARBA00022847"/>
    </source>
</evidence>
<feature type="binding site" evidence="7">
    <location>
        <position position="62"/>
    </location>
    <ligand>
        <name>Na(+)</name>
        <dbReference type="ChEBI" id="CHEBI:29101"/>
        <label>1</label>
    </ligand>
</feature>
<dbReference type="AlphaFoldDB" id="A0A238BRM3"/>
<evidence type="ECO:0000256" key="1">
    <source>
        <dbReference type="ARBA" id="ARBA00004141"/>
    </source>
</evidence>